<dbReference type="EC" id="2.7.7.65" evidence="1"/>
<dbReference type="SUPFAM" id="SSF55073">
    <property type="entry name" value="Nucleotide cyclase"/>
    <property type="match status" value="1"/>
</dbReference>
<dbReference type="PANTHER" id="PTHR45138:SF9">
    <property type="entry name" value="DIGUANYLATE CYCLASE DGCM-RELATED"/>
    <property type="match status" value="1"/>
</dbReference>
<keyword evidence="5" id="KW-1185">Reference proteome</keyword>
<dbReference type="EMBL" id="FWWZ01000001">
    <property type="protein sequence ID" value="SMC09398.1"/>
    <property type="molecule type" value="Genomic_DNA"/>
</dbReference>
<evidence type="ECO:0000313" key="5">
    <source>
        <dbReference type="Proteomes" id="UP000192602"/>
    </source>
</evidence>
<dbReference type="Gene3D" id="3.30.70.270">
    <property type="match status" value="1"/>
</dbReference>
<sequence>MKKEKIAIFFHNKNNEKLLYKYLSDKYDILFDAKLNQDEKIDLIIIDGVCLKKYQHQIEKLKEEEKPVFLPILLVTTKKDIHFNKNEIFQLVNDVIIVPIISIELHMRLYNLLYIRELTLILEKESSIDPLTGVFNRRAMNEMLIAEIEKAKRYKRPLSVIFFDIDHFKKINDTYGHDVGDLVLQKLASIIRNHLRQTDTLARFGGEEFLIVLPEMDLQNTKIVAEKIRKRVETTDFEEVKKITISLGVTQLKEDDTRQELLKRVDEALYQAKNSGRNKVVTVL</sequence>
<dbReference type="CDD" id="cd01949">
    <property type="entry name" value="GGDEF"/>
    <property type="match status" value="1"/>
</dbReference>
<reference evidence="5" key="1">
    <citation type="submission" date="2017-04" db="EMBL/GenBank/DDBJ databases">
        <authorList>
            <person name="Varghese N."/>
            <person name="Submissions S."/>
        </authorList>
    </citation>
    <scope>NUCLEOTIDE SEQUENCE [LARGE SCALE GENOMIC DNA]</scope>
    <source>
        <strain evidence="5">DSM 16512</strain>
    </source>
</reference>
<dbReference type="AlphaFoldDB" id="A0A1W1WSU5"/>
<dbReference type="FunFam" id="3.30.70.270:FF:000001">
    <property type="entry name" value="Diguanylate cyclase domain protein"/>
    <property type="match status" value="1"/>
</dbReference>
<dbReference type="InterPro" id="IPR029787">
    <property type="entry name" value="Nucleotide_cyclase"/>
</dbReference>
<evidence type="ECO:0000256" key="1">
    <source>
        <dbReference type="ARBA" id="ARBA00012528"/>
    </source>
</evidence>
<dbReference type="Pfam" id="PF00990">
    <property type="entry name" value="GGDEF"/>
    <property type="match status" value="1"/>
</dbReference>
<accession>A0A1W1WSU5</accession>
<dbReference type="InterPro" id="IPR000160">
    <property type="entry name" value="GGDEF_dom"/>
</dbReference>
<dbReference type="InterPro" id="IPR043128">
    <property type="entry name" value="Rev_trsase/Diguanyl_cyclase"/>
</dbReference>
<comment type="catalytic activity">
    <reaction evidence="2">
        <text>2 GTP = 3',3'-c-di-GMP + 2 diphosphate</text>
        <dbReference type="Rhea" id="RHEA:24898"/>
        <dbReference type="ChEBI" id="CHEBI:33019"/>
        <dbReference type="ChEBI" id="CHEBI:37565"/>
        <dbReference type="ChEBI" id="CHEBI:58805"/>
        <dbReference type="EC" id="2.7.7.65"/>
    </reaction>
</comment>
<dbReference type="InterPro" id="IPR050469">
    <property type="entry name" value="Diguanylate_Cyclase"/>
</dbReference>
<feature type="domain" description="GGDEF" evidence="3">
    <location>
        <begin position="156"/>
        <end position="284"/>
    </location>
</feature>
<protein>
    <recommendedName>
        <fullName evidence="1">diguanylate cyclase</fullName>
        <ecNumber evidence="1">2.7.7.65</ecNumber>
    </recommendedName>
</protein>
<proteinExistence type="predicted"/>
<evidence type="ECO:0000256" key="2">
    <source>
        <dbReference type="ARBA" id="ARBA00034247"/>
    </source>
</evidence>
<evidence type="ECO:0000313" key="4">
    <source>
        <dbReference type="EMBL" id="SMC09398.1"/>
    </source>
</evidence>
<gene>
    <name evidence="4" type="ORF">SAMN05660197_1205</name>
</gene>
<name>A0A1W1WSU5_9BACT</name>
<dbReference type="PANTHER" id="PTHR45138">
    <property type="entry name" value="REGULATORY COMPONENTS OF SENSORY TRANSDUCTION SYSTEM"/>
    <property type="match status" value="1"/>
</dbReference>
<dbReference type="RefSeq" id="WP_084275629.1">
    <property type="nucleotide sequence ID" value="NZ_AP026671.1"/>
</dbReference>
<dbReference type="NCBIfam" id="TIGR00254">
    <property type="entry name" value="GGDEF"/>
    <property type="match status" value="1"/>
</dbReference>
<dbReference type="STRING" id="1069081.SAMN05660197_1205"/>
<dbReference type="SMART" id="SM00267">
    <property type="entry name" value="GGDEF"/>
    <property type="match status" value="1"/>
</dbReference>
<dbReference type="Proteomes" id="UP000192602">
    <property type="component" value="Unassembled WGS sequence"/>
</dbReference>
<organism evidence="4 5">
    <name type="scientific">Nitratiruptor tergarcus DSM 16512</name>
    <dbReference type="NCBI Taxonomy" id="1069081"/>
    <lineage>
        <taxon>Bacteria</taxon>
        <taxon>Pseudomonadati</taxon>
        <taxon>Campylobacterota</taxon>
        <taxon>Epsilonproteobacteria</taxon>
        <taxon>Nautiliales</taxon>
        <taxon>Nitratiruptoraceae</taxon>
        <taxon>Nitratiruptor</taxon>
    </lineage>
</organism>
<evidence type="ECO:0000259" key="3">
    <source>
        <dbReference type="PROSITE" id="PS50887"/>
    </source>
</evidence>
<dbReference type="GO" id="GO:0052621">
    <property type="term" value="F:diguanylate cyclase activity"/>
    <property type="evidence" value="ECO:0007669"/>
    <property type="project" value="UniProtKB-EC"/>
</dbReference>
<dbReference type="PROSITE" id="PS50887">
    <property type="entry name" value="GGDEF"/>
    <property type="match status" value="1"/>
</dbReference>
<dbReference type="OrthoDB" id="9778432at2"/>